<reference evidence="2" key="1">
    <citation type="submission" date="2022-01" db="EMBL/GenBank/DDBJ databases">
        <authorList>
            <person name="King R."/>
        </authorList>
    </citation>
    <scope>NUCLEOTIDE SEQUENCE</scope>
</reference>
<dbReference type="SUPFAM" id="SSF52058">
    <property type="entry name" value="L domain-like"/>
    <property type="match status" value="1"/>
</dbReference>
<reference evidence="2" key="2">
    <citation type="submission" date="2022-10" db="EMBL/GenBank/DDBJ databases">
        <authorList>
            <consortium name="ENA_rothamsted_submissions"/>
            <consortium name="culmorum"/>
            <person name="King R."/>
        </authorList>
    </citation>
    <scope>NUCLEOTIDE SEQUENCE</scope>
</reference>
<dbReference type="EMBL" id="OU895880">
    <property type="protein sequence ID" value="CAG9810392.1"/>
    <property type="molecule type" value="Genomic_DNA"/>
</dbReference>
<feature type="signal peptide" evidence="1">
    <location>
        <begin position="1"/>
        <end position="20"/>
    </location>
</feature>
<evidence type="ECO:0000256" key="1">
    <source>
        <dbReference type="SAM" id="SignalP"/>
    </source>
</evidence>
<name>A0A9N9S6D1_9DIPT</name>
<organism evidence="2 3">
    <name type="scientific">Chironomus riparius</name>
    <dbReference type="NCBI Taxonomy" id="315576"/>
    <lineage>
        <taxon>Eukaryota</taxon>
        <taxon>Metazoa</taxon>
        <taxon>Ecdysozoa</taxon>
        <taxon>Arthropoda</taxon>
        <taxon>Hexapoda</taxon>
        <taxon>Insecta</taxon>
        <taxon>Pterygota</taxon>
        <taxon>Neoptera</taxon>
        <taxon>Endopterygota</taxon>
        <taxon>Diptera</taxon>
        <taxon>Nematocera</taxon>
        <taxon>Chironomoidea</taxon>
        <taxon>Chironomidae</taxon>
        <taxon>Chironominae</taxon>
        <taxon>Chironomus</taxon>
    </lineage>
</organism>
<proteinExistence type="predicted"/>
<evidence type="ECO:0000313" key="2">
    <source>
        <dbReference type="EMBL" id="CAG9810392.1"/>
    </source>
</evidence>
<evidence type="ECO:0000313" key="3">
    <source>
        <dbReference type="Proteomes" id="UP001153620"/>
    </source>
</evidence>
<dbReference type="Gene3D" id="3.80.10.10">
    <property type="entry name" value="Ribonuclease Inhibitor"/>
    <property type="match status" value="1"/>
</dbReference>
<protein>
    <submittedName>
        <fullName evidence="2">Uncharacterized protein</fullName>
    </submittedName>
</protein>
<keyword evidence="3" id="KW-1185">Reference proteome</keyword>
<sequence length="261" mass="29878">MPKIFFIACFILSQVLLSSSTNIECNFQGSELYPVIGYVYLCSIDTDPSITTQKSAVINTIDGLATPKRTYNFVHGFFASEKTIHFFPKGLNNFFRHIEFIKVERCGLKVIHQSDLEPFVNLLYFDLSYNSIEVIEEGLFSYNPKLKAVGLWESKIIHIDSKVFDSLNDLSCIWLDNVPCIGFNACEDDEKVRFGIGKVKKQCMNSKFLGFNRDVEELSNDAKILNSGAFNGKLQRFERKLNDSKLSGLFYLREKIDRLKI</sequence>
<dbReference type="AlphaFoldDB" id="A0A9N9S6D1"/>
<feature type="chain" id="PRO_5040141960" evidence="1">
    <location>
        <begin position="21"/>
        <end position="261"/>
    </location>
</feature>
<dbReference type="Proteomes" id="UP001153620">
    <property type="component" value="Chromosome 4"/>
</dbReference>
<gene>
    <name evidence="2" type="ORF">CHIRRI_LOCUS13206</name>
</gene>
<dbReference type="OrthoDB" id="676979at2759"/>
<keyword evidence="1" id="KW-0732">Signal</keyword>
<accession>A0A9N9S6D1</accession>
<dbReference type="InterPro" id="IPR032675">
    <property type="entry name" value="LRR_dom_sf"/>
</dbReference>